<gene>
    <name evidence="1" type="ORF">DCHRY22_LOCUS7170</name>
</gene>
<reference evidence="1" key="1">
    <citation type="submission" date="2021-09" db="EMBL/GenBank/DDBJ databases">
        <authorList>
            <person name="Martin H S."/>
        </authorList>
    </citation>
    <scope>NUCLEOTIDE SEQUENCE</scope>
</reference>
<keyword evidence="2" id="KW-1185">Reference proteome</keyword>
<proteinExistence type="predicted"/>
<accession>A0A8J2QWB2</accession>
<evidence type="ECO:0000313" key="2">
    <source>
        <dbReference type="Proteomes" id="UP000789524"/>
    </source>
</evidence>
<dbReference type="AlphaFoldDB" id="A0A8J2QWB2"/>
<protein>
    <submittedName>
        <fullName evidence="1">(African queen) hypothetical protein</fullName>
    </submittedName>
</protein>
<organism evidence="1 2">
    <name type="scientific">Danaus chrysippus</name>
    <name type="common">African queen</name>
    <dbReference type="NCBI Taxonomy" id="151541"/>
    <lineage>
        <taxon>Eukaryota</taxon>
        <taxon>Metazoa</taxon>
        <taxon>Ecdysozoa</taxon>
        <taxon>Arthropoda</taxon>
        <taxon>Hexapoda</taxon>
        <taxon>Insecta</taxon>
        <taxon>Pterygota</taxon>
        <taxon>Neoptera</taxon>
        <taxon>Endopterygota</taxon>
        <taxon>Lepidoptera</taxon>
        <taxon>Glossata</taxon>
        <taxon>Ditrysia</taxon>
        <taxon>Papilionoidea</taxon>
        <taxon>Nymphalidae</taxon>
        <taxon>Danainae</taxon>
        <taxon>Danaini</taxon>
        <taxon>Danaina</taxon>
        <taxon>Danaus</taxon>
        <taxon>Anosia</taxon>
    </lineage>
</organism>
<dbReference type="EMBL" id="CAKASE010000057">
    <property type="protein sequence ID" value="CAG9566551.1"/>
    <property type="molecule type" value="Genomic_DNA"/>
</dbReference>
<name>A0A8J2QWB2_9NEOP</name>
<dbReference type="Proteomes" id="UP000789524">
    <property type="component" value="Unassembled WGS sequence"/>
</dbReference>
<dbReference type="OrthoDB" id="7326385at2759"/>
<evidence type="ECO:0000313" key="1">
    <source>
        <dbReference type="EMBL" id="CAG9566551.1"/>
    </source>
</evidence>
<comment type="caution">
    <text evidence="1">The sequence shown here is derived from an EMBL/GenBank/DDBJ whole genome shotgun (WGS) entry which is preliminary data.</text>
</comment>
<sequence>MDKKEAENIPIGLCGRVRDKSPDLSSDLSFEELRNRFDTSAVARREIVSNPSTHGSATRQIVSGKIFKKCKSATFQIDGATYTIVKCLNFEVEVAYDVMMRRGKALLEGSRQGSVDGSSNLANDKELVHKCHSDPGGGRALGAAPRTHRHRSVSGALRKCVLTLDGYSYVIGLLETLITKINQSSKEMLSSSSSKSIIKIERENIRNENRVQ</sequence>